<accession>A0A9J5ZT11</accession>
<comment type="caution">
    <text evidence="1">The sequence shown here is derived from an EMBL/GenBank/DDBJ whole genome shotgun (WGS) entry which is preliminary data.</text>
</comment>
<dbReference type="EMBL" id="JACXVP010000003">
    <property type="protein sequence ID" value="KAG5615156.1"/>
    <property type="molecule type" value="Genomic_DNA"/>
</dbReference>
<reference evidence="1 2" key="1">
    <citation type="submission" date="2020-09" db="EMBL/GenBank/DDBJ databases">
        <title>De no assembly of potato wild relative species, Solanum commersonii.</title>
        <authorList>
            <person name="Cho K."/>
        </authorList>
    </citation>
    <scope>NUCLEOTIDE SEQUENCE [LARGE SCALE GENOMIC DNA]</scope>
    <source>
        <strain evidence="1">LZ3.2</strain>
        <tissue evidence="1">Leaf</tissue>
    </source>
</reference>
<evidence type="ECO:0000313" key="1">
    <source>
        <dbReference type="EMBL" id="KAG5615156.1"/>
    </source>
</evidence>
<gene>
    <name evidence="1" type="ORF">H5410_014980</name>
</gene>
<sequence length="75" mass="8776">MLLREAWDLSQGTKTNCCDNKPHECRLNLLLSLVVSKTCEVSCKSCKRRHRRNGRKGSCPIEPIYIREVVRFDRQ</sequence>
<proteinExistence type="predicted"/>
<dbReference type="Proteomes" id="UP000824120">
    <property type="component" value="Chromosome 3"/>
</dbReference>
<keyword evidence="2" id="KW-1185">Reference proteome</keyword>
<protein>
    <submittedName>
        <fullName evidence="1">Uncharacterized protein</fullName>
    </submittedName>
</protein>
<evidence type="ECO:0000313" key="2">
    <source>
        <dbReference type="Proteomes" id="UP000824120"/>
    </source>
</evidence>
<dbReference type="AlphaFoldDB" id="A0A9J5ZT11"/>
<organism evidence="1 2">
    <name type="scientific">Solanum commersonii</name>
    <name type="common">Commerson's wild potato</name>
    <name type="synonym">Commerson's nightshade</name>
    <dbReference type="NCBI Taxonomy" id="4109"/>
    <lineage>
        <taxon>Eukaryota</taxon>
        <taxon>Viridiplantae</taxon>
        <taxon>Streptophyta</taxon>
        <taxon>Embryophyta</taxon>
        <taxon>Tracheophyta</taxon>
        <taxon>Spermatophyta</taxon>
        <taxon>Magnoliopsida</taxon>
        <taxon>eudicotyledons</taxon>
        <taxon>Gunneridae</taxon>
        <taxon>Pentapetalae</taxon>
        <taxon>asterids</taxon>
        <taxon>lamiids</taxon>
        <taxon>Solanales</taxon>
        <taxon>Solanaceae</taxon>
        <taxon>Solanoideae</taxon>
        <taxon>Solaneae</taxon>
        <taxon>Solanum</taxon>
    </lineage>
</organism>
<name>A0A9J5ZT11_SOLCO</name>